<dbReference type="Gene3D" id="1.20.120.1630">
    <property type="match status" value="1"/>
</dbReference>
<accession>A0A238VPQ5</accession>
<dbReference type="RefSeq" id="WP_089369427.1">
    <property type="nucleotide sequence ID" value="NZ_BMEP01000002.1"/>
</dbReference>
<keyword evidence="2 5" id="KW-0812">Transmembrane</keyword>
<evidence type="ECO:0000313" key="7">
    <source>
        <dbReference type="Proteomes" id="UP000198379"/>
    </source>
</evidence>
<feature type="transmembrane region" description="Helical" evidence="5">
    <location>
        <begin position="51"/>
        <end position="70"/>
    </location>
</feature>
<evidence type="ECO:0000256" key="1">
    <source>
        <dbReference type="ARBA" id="ARBA00004127"/>
    </source>
</evidence>
<feature type="transmembrane region" description="Helical" evidence="5">
    <location>
        <begin position="219"/>
        <end position="236"/>
    </location>
</feature>
<evidence type="ECO:0000256" key="3">
    <source>
        <dbReference type="ARBA" id="ARBA00022989"/>
    </source>
</evidence>
<sequence>MALITEMQSQGNFLFKNRSYLPLIFLFTGLAVHLYGEYYEVDKPENFISKYFEFICLGICLIGFFIRVHIVGHTPPKTSGRNTKVGQVAEELNTTGLYSYVRHPLYVGNFFMWLGIAMLTENLWFTIAFILLYTVYYERIMYAEEQFLIAKFGSDYTDWSKTTPAFIPNFKNYKKPKYPFNLKKVIKKEKNGLVAIFVLFWLFEWASDVLEHGITHLELSGWFYAAIFTTILYLILKIMKKRKMLD</sequence>
<dbReference type="PANTHER" id="PTHR12714:SF9">
    <property type="entry name" value="PROTEIN-S-ISOPRENYLCYSTEINE O-METHYLTRANSFERASE"/>
    <property type="match status" value="1"/>
</dbReference>
<dbReference type="GO" id="GO:0032259">
    <property type="term" value="P:methylation"/>
    <property type="evidence" value="ECO:0007669"/>
    <property type="project" value="UniProtKB-KW"/>
</dbReference>
<evidence type="ECO:0000256" key="5">
    <source>
        <dbReference type="SAM" id="Phobius"/>
    </source>
</evidence>
<dbReference type="GO" id="GO:0008168">
    <property type="term" value="F:methyltransferase activity"/>
    <property type="evidence" value="ECO:0007669"/>
    <property type="project" value="UniProtKB-KW"/>
</dbReference>
<keyword evidence="6" id="KW-0808">Transferase</keyword>
<feature type="transmembrane region" description="Helical" evidence="5">
    <location>
        <begin position="191"/>
        <end position="207"/>
    </location>
</feature>
<gene>
    <name evidence="6" type="ORF">SAMN06265376_10147</name>
</gene>
<dbReference type="Proteomes" id="UP000198379">
    <property type="component" value="Unassembled WGS sequence"/>
</dbReference>
<dbReference type="PROSITE" id="PS50244">
    <property type="entry name" value="S5A_REDUCTASE"/>
    <property type="match status" value="1"/>
</dbReference>
<organism evidence="6 7">
    <name type="scientific">Dokdonia pacifica</name>
    <dbReference type="NCBI Taxonomy" id="1627892"/>
    <lineage>
        <taxon>Bacteria</taxon>
        <taxon>Pseudomonadati</taxon>
        <taxon>Bacteroidota</taxon>
        <taxon>Flavobacteriia</taxon>
        <taxon>Flavobacteriales</taxon>
        <taxon>Flavobacteriaceae</taxon>
        <taxon>Dokdonia</taxon>
    </lineage>
</organism>
<protein>
    <submittedName>
        <fullName evidence="6">Phospholipid methyltransferase</fullName>
    </submittedName>
</protein>
<dbReference type="GO" id="GO:0012505">
    <property type="term" value="C:endomembrane system"/>
    <property type="evidence" value="ECO:0007669"/>
    <property type="project" value="UniProtKB-SubCell"/>
</dbReference>
<dbReference type="PANTHER" id="PTHR12714">
    <property type="entry name" value="PROTEIN-S ISOPRENYLCYSTEINE O-METHYLTRANSFERASE"/>
    <property type="match status" value="1"/>
</dbReference>
<evidence type="ECO:0000256" key="4">
    <source>
        <dbReference type="ARBA" id="ARBA00023136"/>
    </source>
</evidence>
<reference evidence="6 7" key="1">
    <citation type="submission" date="2017-06" db="EMBL/GenBank/DDBJ databases">
        <authorList>
            <person name="Kim H.J."/>
            <person name="Triplett B.A."/>
        </authorList>
    </citation>
    <scope>NUCLEOTIDE SEQUENCE [LARGE SCALE GENOMIC DNA]</scope>
    <source>
        <strain evidence="6 7">DSM 25597</strain>
    </source>
</reference>
<feature type="transmembrane region" description="Helical" evidence="5">
    <location>
        <begin position="20"/>
        <end position="39"/>
    </location>
</feature>
<feature type="transmembrane region" description="Helical" evidence="5">
    <location>
        <begin position="110"/>
        <end position="136"/>
    </location>
</feature>
<evidence type="ECO:0000313" key="6">
    <source>
        <dbReference type="EMBL" id="SNR35479.1"/>
    </source>
</evidence>
<dbReference type="InterPro" id="IPR007318">
    <property type="entry name" value="Phopholipid_MeTrfase"/>
</dbReference>
<dbReference type="OrthoDB" id="9809773at2"/>
<proteinExistence type="predicted"/>
<dbReference type="AlphaFoldDB" id="A0A238VPQ5"/>
<comment type="subcellular location">
    <subcellularLocation>
        <location evidence="1">Endomembrane system</location>
        <topology evidence="1">Multi-pass membrane protein</topology>
    </subcellularLocation>
</comment>
<keyword evidence="7" id="KW-1185">Reference proteome</keyword>
<dbReference type="EMBL" id="FZNY01000001">
    <property type="protein sequence ID" value="SNR35479.1"/>
    <property type="molecule type" value="Genomic_DNA"/>
</dbReference>
<name>A0A238VPQ5_9FLAO</name>
<keyword evidence="3 5" id="KW-1133">Transmembrane helix</keyword>
<evidence type="ECO:0000256" key="2">
    <source>
        <dbReference type="ARBA" id="ARBA00022692"/>
    </source>
</evidence>
<keyword evidence="4 5" id="KW-0472">Membrane</keyword>
<dbReference type="Pfam" id="PF04191">
    <property type="entry name" value="PEMT"/>
    <property type="match status" value="1"/>
</dbReference>
<keyword evidence="6" id="KW-0489">Methyltransferase</keyword>